<sequence>MLSTKDSALSLPEPTSPEVECIDVEGSHYGMGEDSDKHAISHLPSDILGAYECHETEKDDHPATPFLTGLTYSPASTIEPGVTGDDTTESYLSKEDDADTSSIEVKPLESLEWGVEKIIGEETIGGIRHYLVKWLESWVVADNSQGMSELVQAWDKGKMGPEDEERSNVSQDGAITSTSIDYDLEEFPTIRTLTIDDEDCTSAEWEVKKIVEEKEDAGNLYYLVDWKETLVDGRKMEGMDRLIGAWEESKTAIEEEETGRAPEKKEEDI</sequence>
<feature type="region of interest" description="Disordered" evidence="2">
    <location>
        <begin position="249"/>
        <end position="269"/>
    </location>
</feature>
<dbReference type="Gene3D" id="2.40.50.40">
    <property type="match status" value="1"/>
</dbReference>
<dbReference type="InterPro" id="IPR016197">
    <property type="entry name" value="Chromo-like_dom_sf"/>
</dbReference>
<dbReference type="Proteomes" id="UP000241587">
    <property type="component" value="Unassembled WGS sequence"/>
</dbReference>
<name>A0A2T4GFW4_FUSCU</name>
<dbReference type="AlphaFoldDB" id="A0A2T4GFW4"/>
<evidence type="ECO:0000256" key="1">
    <source>
        <dbReference type="ARBA" id="ARBA00011353"/>
    </source>
</evidence>
<dbReference type="EMBL" id="PVEM01000021">
    <property type="protein sequence ID" value="PTD02457.1"/>
    <property type="molecule type" value="Genomic_DNA"/>
</dbReference>
<comment type="caution">
    <text evidence="3">The sequence shown here is derived from an EMBL/GenBank/DDBJ whole genome shotgun (WGS) entry which is preliminary data.</text>
</comment>
<dbReference type="CDD" id="cd00024">
    <property type="entry name" value="CD_CSD"/>
    <property type="match status" value="1"/>
</dbReference>
<gene>
    <name evidence="3" type="ORF">FCULG_00012850</name>
</gene>
<dbReference type="OrthoDB" id="5154166at2759"/>
<dbReference type="SUPFAM" id="SSF54160">
    <property type="entry name" value="Chromo domain-like"/>
    <property type="match status" value="2"/>
</dbReference>
<comment type="subunit">
    <text evidence="1">Component of the NuA4 histone acetyltransferase complex.</text>
</comment>
<proteinExistence type="predicted"/>
<evidence type="ECO:0000313" key="3">
    <source>
        <dbReference type="EMBL" id="PTD02457.1"/>
    </source>
</evidence>
<evidence type="ECO:0000256" key="2">
    <source>
        <dbReference type="SAM" id="MobiDB-lite"/>
    </source>
</evidence>
<organism evidence="3 4">
    <name type="scientific">Fusarium culmorum</name>
    <dbReference type="NCBI Taxonomy" id="5516"/>
    <lineage>
        <taxon>Eukaryota</taxon>
        <taxon>Fungi</taxon>
        <taxon>Dikarya</taxon>
        <taxon>Ascomycota</taxon>
        <taxon>Pezizomycotina</taxon>
        <taxon>Sordariomycetes</taxon>
        <taxon>Hypocreomycetidae</taxon>
        <taxon>Hypocreales</taxon>
        <taxon>Nectriaceae</taxon>
        <taxon>Fusarium</taxon>
    </lineage>
</organism>
<evidence type="ECO:0008006" key="5">
    <source>
        <dbReference type="Google" id="ProtNLM"/>
    </source>
</evidence>
<evidence type="ECO:0000313" key="4">
    <source>
        <dbReference type="Proteomes" id="UP000241587"/>
    </source>
</evidence>
<reference evidence="3 4" key="1">
    <citation type="submission" date="2018-02" db="EMBL/GenBank/DDBJ databases">
        <title>Fusarium culmorum secondary metabolites in fungal-bacterial-plant interactions.</title>
        <authorList>
            <person name="Schmidt R."/>
        </authorList>
    </citation>
    <scope>NUCLEOTIDE SEQUENCE [LARGE SCALE GENOMIC DNA]</scope>
    <source>
        <strain evidence="3 4">PV</strain>
    </source>
</reference>
<keyword evidence="4" id="KW-1185">Reference proteome</keyword>
<accession>A0A2T4GFW4</accession>
<protein>
    <recommendedName>
        <fullName evidence="5">Chromo domain-containing protein</fullName>
    </recommendedName>
</protein>